<name>A0ABN3GSV5_9ACTN</name>
<keyword evidence="2" id="KW-1185">Reference proteome</keyword>
<dbReference type="Proteomes" id="UP001500253">
    <property type="component" value="Unassembled WGS sequence"/>
</dbReference>
<sequence length="182" mass="20535">MKDRQVLESGAISRMSLEDVEAFLSEASRPYLTAQSWSAMRDFCVGRMQNRSLPDGQRIRWGDLAVQAARLKFSEGGVNELDAAGEEVLSRSYMIENFGPGEPCSARDPRALVLYSVEKIGCERDEVSRRADGWDRLPVPEILFLRRVKNILRPLKKVVGCLEEGSLREDLNAWLALIPRLP</sequence>
<evidence type="ECO:0000313" key="2">
    <source>
        <dbReference type="Proteomes" id="UP001500253"/>
    </source>
</evidence>
<comment type="caution">
    <text evidence="1">The sequence shown here is derived from an EMBL/GenBank/DDBJ whole genome shotgun (WGS) entry which is preliminary data.</text>
</comment>
<organism evidence="1 2">
    <name type="scientific">Streptomyces cuspidosporus</name>
    <dbReference type="NCBI Taxonomy" id="66882"/>
    <lineage>
        <taxon>Bacteria</taxon>
        <taxon>Bacillati</taxon>
        <taxon>Actinomycetota</taxon>
        <taxon>Actinomycetes</taxon>
        <taxon>Kitasatosporales</taxon>
        <taxon>Streptomycetaceae</taxon>
        <taxon>Streptomyces</taxon>
    </lineage>
</organism>
<protein>
    <submittedName>
        <fullName evidence="1">Uncharacterized protein</fullName>
    </submittedName>
</protein>
<evidence type="ECO:0000313" key="1">
    <source>
        <dbReference type="EMBL" id="GAA2358788.1"/>
    </source>
</evidence>
<proteinExistence type="predicted"/>
<reference evidence="1 2" key="1">
    <citation type="journal article" date="2019" name="Int. J. Syst. Evol. Microbiol.">
        <title>The Global Catalogue of Microorganisms (GCM) 10K type strain sequencing project: providing services to taxonomists for standard genome sequencing and annotation.</title>
        <authorList>
            <consortium name="The Broad Institute Genomics Platform"/>
            <consortium name="The Broad Institute Genome Sequencing Center for Infectious Disease"/>
            <person name="Wu L."/>
            <person name="Ma J."/>
        </authorList>
    </citation>
    <scope>NUCLEOTIDE SEQUENCE [LARGE SCALE GENOMIC DNA]</scope>
    <source>
        <strain evidence="1 2">JCM 4316</strain>
    </source>
</reference>
<accession>A0ABN3GSV5</accession>
<dbReference type="RefSeq" id="WP_346177119.1">
    <property type="nucleotide sequence ID" value="NZ_BAAASD010000028.1"/>
</dbReference>
<gene>
    <name evidence="1" type="ORF">GCM10010246_55760</name>
</gene>
<dbReference type="EMBL" id="BAAASD010000028">
    <property type="protein sequence ID" value="GAA2358788.1"/>
    <property type="molecule type" value="Genomic_DNA"/>
</dbReference>